<protein>
    <submittedName>
        <fullName evidence="2">Uncharacterized protein</fullName>
    </submittedName>
</protein>
<evidence type="ECO:0000313" key="2">
    <source>
        <dbReference type="EMBL" id="PKS07438.1"/>
    </source>
</evidence>
<reference evidence="2 3" key="1">
    <citation type="journal article" date="2017" name="G3 (Bethesda)">
        <title>First Draft Genome Sequence of the Pathogenic Fungus Lomentospora prolificans (Formerly Scedosporium prolificans).</title>
        <authorList>
            <person name="Luo R."/>
            <person name="Zimin A."/>
            <person name="Workman R."/>
            <person name="Fan Y."/>
            <person name="Pertea G."/>
            <person name="Grossman N."/>
            <person name="Wear M.P."/>
            <person name="Jia B."/>
            <person name="Miller H."/>
            <person name="Casadevall A."/>
            <person name="Timp W."/>
            <person name="Zhang S.X."/>
            <person name="Salzberg S.L."/>
        </authorList>
    </citation>
    <scope>NUCLEOTIDE SEQUENCE [LARGE SCALE GENOMIC DNA]</scope>
    <source>
        <strain evidence="2 3">JHH-5317</strain>
    </source>
</reference>
<name>A0A2N3N4T5_9PEZI</name>
<dbReference type="STRING" id="41688.A0A2N3N4T5"/>
<dbReference type="EMBL" id="NLAX01000701">
    <property type="protein sequence ID" value="PKS07438.1"/>
    <property type="molecule type" value="Genomic_DNA"/>
</dbReference>
<dbReference type="AlphaFoldDB" id="A0A2N3N4T5"/>
<evidence type="ECO:0000313" key="3">
    <source>
        <dbReference type="Proteomes" id="UP000233524"/>
    </source>
</evidence>
<evidence type="ECO:0000256" key="1">
    <source>
        <dbReference type="SAM" id="MobiDB-lite"/>
    </source>
</evidence>
<proteinExistence type="predicted"/>
<feature type="region of interest" description="Disordered" evidence="1">
    <location>
        <begin position="38"/>
        <end position="59"/>
    </location>
</feature>
<dbReference type="Proteomes" id="UP000233524">
    <property type="component" value="Unassembled WGS sequence"/>
</dbReference>
<gene>
    <name evidence="2" type="ORF">jhhlp_006042</name>
</gene>
<dbReference type="VEuPathDB" id="FungiDB:jhhlp_006042"/>
<comment type="caution">
    <text evidence="2">The sequence shown here is derived from an EMBL/GenBank/DDBJ whole genome shotgun (WGS) entry which is preliminary data.</text>
</comment>
<keyword evidence="3" id="KW-1185">Reference proteome</keyword>
<organism evidence="2 3">
    <name type="scientific">Lomentospora prolificans</name>
    <dbReference type="NCBI Taxonomy" id="41688"/>
    <lineage>
        <taxon>Eukaryota</taxon>
        <taxon>Fungi</taxon>
        <taxon>Dikarya</taxon>
        <taxon>Ascomycota</taxon>
        <taxon>Pezizomycotina</taxon>
        <taxon>Sordariomycetes</taxon>
        <taxon>Hypocreomycetidae</taxon>
        <taxon>Microascales</taxon>
        <taxon>Microascaceae</taxon>
        <taxon>Lomentospora</taxon>
    </lineage>
</organism>
<accession>A0A2N3N4T5</accession>
<dbReference type="InParanoid" id="A0A2N3N4T5"/>
<sequence length="278" mass="30179">MDVGAGAAVGGNMLKEVEETSLDEVLSTLRRSLASLTAPSSSTINPTTPQRPVATHQPKRTSIEELDALIARHFRDTLSTQVSITGRALPLIYALITHLVSSNIPSLPSPSTAATGAIGEAGPDDSCGKTVLVVDLEARFDVTRLRCREADLEHVYVYRPPRCISGVDEVRRVVTEGQRWMLYGRHASRGREWWGTVVIGGPGGDINAGWKGWMRVDMELDGIDFGVGGGVLSAEEAMSGRKRVQRVVDEAGWVVSSDWGGFRFREGELVTSREAHEI</sequence>
<dbReference type="OrthoDB" id="3596146at2759"/>